<dbReference type="Proteomes" id="UP000053961">
    <property type="component" value="Unassembled WGS sequence"/>
</dbReference>
<accession>A0A101IMR4</accession>
<dbReference type="GO" id="GO:0019265">
    <property type="term" value="P:glycine biosynthetic process, by transamination of glyoxylate"/>
    <property type="evidence" value="ECO:0007669"/>
    <property type="project" value="TreeGrafter"/>
</dbReference>
<dbReference type="PIRSF" id="PIRSF000524">
    <property type="entry name" value="SPT"/>
    <property type="match status" value="1"/>
</dbReference>
<evidence type="ECO:0000256" key="4">
    <source>
        <dbReference type="ARBA" id="ARBA00022679"/>
    </source>
</evidence>
<dbReference type="GO" id="GO:0004760">
    <property type="term" value="F:L-serine-pyruvate transaminase activity"/>
    <property type="evidence" value="ECO:0007669"/>
    <property type="project" value="TreeGrafter"/>
</dbReference>
<dbReference type="InterPro" id="IPR000192">
    <property type="entry name" value="Aminotrans_V_dom"/>
</dbReference>
<dbReference type="InterPro" id="IPR024169">
    <property type="entry name" value="SP_NH2Trfase/AEP_transaminase"/>
</dbReference>
<protein>
    <submittedName>
        <fullName evidence="9">L-aspartate aminotransferase apoenzyme / phosphoserine aminotransferase apoenzyme</fullName>
    </submittedName>
</protein>
<reference evidence="10" key="1">
    <citation type="journal article" date="2015" name="MBio">
        <title>Genome-Resolved Metagenomic Analysis Reveals Roles for Candidate Phyla and Other Microbial Community Members in Biogeochemical Transformations in Oil Reservoirs.</title>
        <authorList>
            <person name="Hu P."/>
            <person name="Tom L."/>
            <person name="Singh A."/>
            <person name="Thomas B.C."/>
            <person name="Baker B.J."/>
            <person name="Piceno Y.M."/>
            <person name="Andersen G.L."/>
            <person name="Banfield J.F."/>
        </authorList>
    </citation>
    <scope>NUCLEOTIDE SEQUENCE [LARGE SCALE GENOMIC DNA]</scope>
</reference>
<keyword evidence="3 9" id="KW-0032">Aminotransferase</keyword>
<dbReference type="FunFam" id="3.40.640.10:FF:000027">
    <property type="entry name" value="Serine--pyruvate aminotransferase, mitochondrial"/>
    <property type="match status" value="1"/>
</dbReference>
<evidence type="ECO:0000256" key="1">
    <source>
        <dbReference type="ARBA" id="ARBA00001933"/>
    </source>
</evidence>
<dbReference type="InterPro" id="IPR015424">
    <property type="entry name" value="PyrdxlP-dep_Trfase"/>
</dbReference>
<evidence type="ECO:0000259" key="8">
    <source>
        <dbReference type="Pfam" id="PF00266"/>
    </source>
</evidence>
<organism evidence="9 10">
    <name type="scientific">Methanothrix harundinacea</name>
    <dbReference type="NCBI Taxonomy" id="301375"/>
    <lineage>
        <taxon>Archaea</taxon>
        <taxon>Methanobacteriati</taxon>
        <taxon>Methanobacteriota</taxon>
        <taxon>Stenosarchaea group</taxon>
        <taxon>Methanomicrobia</taxon>
        <taxon>Methanotrichales</taxon>
        <taxon>Methanotrichaceae</taxon>
        <taxon>Methanothrix</taxon>
    </lineage>
</organism>
<dbReference type="Gene3D" id="3.40.640.10">
    <property type="entry name" value="Type I PLP-dependent aspartate aminotransferase-like (Major domain)"/>
    <property type="match status" value="1"/>
</dbReference>
<proteinExistence type="inferred from homology"/>
<evidence type="ECO:0000256" key="2">
    <source>
        <dbReference type="ARBA" id="ARBA00009236"/>
    </source>
</evidence>
<sequence length="379" mass="40596">MDIEDTLLMIPGPVKVPQRVLRAMSKPMISHRSADFETIYEDCRSRLKELFDTKNDAVVLSGSGTAGMEAAVGGIIGKEDKIVTVTNGKFGERFTELGDRYGTSVPLGFVWGTPFDLGRIEAALEDGARAIAMVHNETSVGIVNPAKEVGKLARKYDAIFIVDGISSVGGNEFFTDEWGIDIAITGSQKCLAVPPGLAMVTVSKKAEELLEDGKGGYYTDLKAHLDKAKKNQTPYTPAVSLFYALQEALSIAAEEGFSERRARMARLAKGVREAALALDIELFPQVNEHSTYSNTVTAMKMPNGITDGQLRGGMRKRGVVVSGGQSGLKGKIFRIGTMGACTEADVLRTIQTLELVLEKEGLITSLGAGLEAASKAIDA</sequence>
<evidence type="ECO:0000313" key="10">
    <source>
        <dbReference type="Proteomes" id="UP000053961"/>
    </source>
</evidence>
<dbReference type="Gene3D" id="3.90.1150.10">
    <property type="entry name" value="Aspartate Aminotransferase, domain 1"/>
    <property type="match status" value="1"/>
</dbReference>
<dbReference type="GO" id="GO:0008453">
    <property type="term" value="F:alanine-glyoxylate transaminase activity"/>
    <property type="evidence" value="ECO:0007669"/>
    <property type="project" value="TreeGrafter"/>
</dbReference>
<evidence type="ECO:0000256" key="7">
    <source>
        <dbReference type="RuleBase" id="RU004504"/>
    </source>
</evidence>
<dbReference type="EMBL" id="LGHB01000001">
    <property type="protein sequence ID" value="KUK97725.1"/>
    <property type="molecule type" value="Genomic_DNA"/>
</dbReference>
<dbReference type="Pfam" id="PF00266">
    <property type="entry name" value="Aminotran_5"/>
    <property type="match status" value="1"/>
</dbReference>
<keyword evidence="5" id="KW-0663">Pyridoxal phosphate</keyword>
<comment type="similarity">
    <text evidence="2 6">Belongs to the class-V pyridoxal-phosphate-dependent aminotransferase family.</text>
</comment>
<name>A0A101IMR4_9EURY</name>
<dbReference type="AlphaFoldDB" id="A0A101IMR4"/>
<dbReference type="PATRIC" id="fig|301375.6.peg.1150"/>
<dbReference type="InterPro" id="IPR015421">
    <property type="entry name" value="PyrdxlP-dep_Trfase_major"/>
</dbReference>
<dbReference type="PROSITE" id="PS00595">
    <property type="entry name" value="AA_TRANSFER_CLASS_5"/>
    <property type="match status" value="1"/>
</dbReference>
<comment type="cofactor">
    <cofactor evidence="1 7">
        <name>pyridoxal 5'-phosphate</name>
        <dbReference type="ChEBI" id="CHEBI:597326"/>
    </cofactor>
</comment>
<dbReference type="InterPro" id="IPR015422">
    <property type="entry name" value="PyrdxlP-dep_Trfase_small"/>
</dbReference>
<keyword evidence="4 9" id="KW-0808">Transferase</keyword>
<dbReference type="PANTHER" id="PTHR21152">
    <property type="entry name" value="AMINOTRANSFERASE CLASS V"/>
    <property type="match status" value="1"/>
</dbReference>
<comment type="caution">
    <text evidence="9">The sequence shown here is derived from an EMBL/GenBank/DDBJ whole genome shotgun (WGS) entry which is preliminary data.</text>
</comment>
<dbReference type="PANTHER" id="PTHR21152:SF24">
    <property type="entry name" value="ALANINE--GLYOXYLATE AMINOTRANSFERASE 1"/>
    <property type="match status" value="1"/>
</dbReference>
<dbReference type="InterPro" id="IPR020578">
    <property type="entry name" value="Aminotrans_V_PyrdxlP_BS"/>
</dbReference>
<evidence type="ECO:0000256" key="5">
    <source>
        <dbReference type="ARBA" id="ARBA00022898"/>
    </source>
</evidence>
<gene>
    <name evidence="9" type="ORF">XE07_0139</name>
</gene>
<evidence type="ECO:0000256" key="6">
    <source>
        <dbReference type="RuleBase" id="RU004075"/>
    </source>
</evidence>
<feature type="domain" description="Aminotransferase class V" evidence="8">
    <location>
        <begin position="18"/>
        <end position="327"/>
    </location>
</feature>
<dbReference type="SUPFAM" id="SSF53383">
    <property type="entry name" value="PLP-dependent transferases"/>
    <property type="match status" value="1"/>
</dbReference>
<evidence type="ECO:0000256" key="3">
    <source>
        <dbReference type="ARBA" id="ARBA00022576"/>
    </source>
</evidence>
<evidence type="ECO:0000313" key="9">
    <source>
        <dbReference type="EMBL" id="KUK97725.1"/>
    </source>
</evidence>